<feature type="domain" description="DYW" evidence="4">
    <location>
        <begin position="745"/>
        <end position="838"/>
    </location>
</feature>
<evidence type="ECO:0000256" key="3">
    <source>
        <dbReference type="SAM" id="MobiDB-lite"/>
    </source>
</evidence>
<dbReference type="PANTHER" id="PTHR47926:SF522">
    <property type="entry name" value="TETRATRICOPEPTIDE REPEAT-LIKE SUPERFAMILY PROTEIN"/>
    <property type="match status" value="1"/>
</dbReference>
<dbReference type="InterPro" id="IPR011990">
    <property type="entry name" value="TPR-like_helical_dom_sf"/>
</dbReference>
<dbReference type="GO" id="GO:0003723">
    <property type="term" value="F:RNA binding"/>
    <property type="evidence" value="ECO:0007669"/>
    <property type="project" value="InterPro"/>
</dbReference>
<sequence length="838" mass="90596">MNPSLSLSLPATIPTVHSNPSSDPHNHLLLRLASSGRLREALIVLDRMSRDNLPASPSSYSALLRQCIRHRDLRHGRALHRHLSNLPPSPHLSNSLISLYSKCGDLPAALSVFDSLPASRRDLVSWSALVSAFARNGLPEEAVSAFVSMLGSGFRPNEYCFSALIQACASDPLFVTTGRTAFGFVMKTGFLNSDACVGAALIDLFSKAAGDLGSARRVFDEMSEKNVVVWTLMITRYAQFGFAEEAVRLFVDMGLRGFKPDSFTVSGVASACAELGSLDLARQLHSWAIRSGVAGDVCVGCSLVDMYSKCSSDSIERARRVFDAMPAHNVMSWTAIVSAYVRAGGRDREAIAMYVAMLEWGAPNHFTLSSVLKACAGLADLSAAEQVYAHAVKLGFASADHVGNAFVAAYAKSGRVEEARKAFELLLEKNLIAYNTMVDGYARGSDSEAAFDLFLKIECGVSAFTYASLLSAAASVGAMGKGQQIHARVLKAGFDADLCVANALVSMYSRCGDVEDATHVFDATGVSERNVITWTSMITGLAKHGHGRRALDVFEEMVGAGASPNEVTYVAVLSACSHAGFVEEAKAHFASMRGKHGIAPRMEHYACMVDVLGRAGELSEAVALIEGMPFTADALVWRTLLGACGVRGEVGLGERAVERVLELEPGDMAARVLMSNLYAKAGRFKGVAEIRRRMRQHVLNKEAGCSWVEVGGAVHRFFVGDTTHGRAREIYAKLEELVHEIKARGYAPETGLVMHEVEGEEMKERCLMQHSEKIAVAFGLISTAAPRPIRVFKNLRVCGDCHAAMKLISVVTGREIVVRDSNRFHHFKGGDCSCCDYW</sequence>
<feature type="repeat" description="PPR" evidence="2">
    <location>
        <begin position="122"/>
        <end position="156"/>
    </location>
</feature>
<dbReference type="Pfam" id="PF13041">
    <property type="entry name" value="PPR_2"/>
    <property type="match status" value="3"/>
</dbReference>
<evidence type="ECO:0000313" key="6">
    <source>
        <dbReference type="Proteomes" id="UP001179952"/>
    </source>
</evidence>
<comment type="caution">
    <text evidence="5">The sequence shown here is derived from an EMBL/GenBank/DDBJ whole genome shotgun (WGS) entry which is preliminary data.</text>
</comment>
<accession>A0AAV9AYR4</accession>
<feature type="repeat" description="PPR" evidence="2">
    <location>
        <begin position="226"/>
        <end position="260"/>
    </location>
</feature>
<keyword evidence="6" id="KW-1185">Reference proteome</keyword>
<dbReference type="InterPro" id="IPR032867">
    <property type="entry name" value="DYW_dom"/>
</dbReference>
<dbReference type="AlphaFoldDB" id="A0AAV9AYR4"/>
<evidence type="ECO:0000256" key="2">
    <source>
        <dbReference type="PROSITE-ProRule" id="PRU00708"/>
    </source>
</evidence>
<dbReference type="NCBIfam" id="TIGR00756">
    <property type="entry name" value="PPR"/>
    <property type="match status" value="4"/>
</dbReference>
<dbReference type="InterPro" id="IPR046960">
    <property type="entry name" value="PPR_At4g14850-like_plant"/>
</dbReference>
<dbReference type="InterPro" id="IPR046849">
    <property type="entry name" value="E2_motif"/>
</dbReference>
<dbReference type="FunFam" id="1.25.40.10:FF:000798">
    <property type="entry name" value="Pentatricopeptide repeat-containing protein At3g49170, chloroplastic"/>
    <property type="match status" value="1"/>
</dbReference>
<dbReference type="FunFam" id="1.25.40.10:FF:000366">
    <property type="entry name" value="Pentatricopeptide (PPR) repeat-containing protein"/>
    <property type="match status" value="1"/>
</dbReference>
<dbReference type="InterPro" id="IPR002885">
    <property type="entry name" value="PPR_rpt"/>
</dbReference>
<dbReference type="Proteomes" id="UP001179952">
    <property type="component" value="Unassembled WGS sequence"/>
</dbReference>
<dbReference type="FunFam" id="1.25.40.10:FF:000285">
    <property type="entry name" value="Pentatricopeptide repeat-containing protein, chloroplastic"/>
    <property type="match status" value="1"/>
</dbReference>
<dbReference type="PANTHER" id="PTHR47926">
    <property type="entry name" value="PENTATRICOPEPTIDE REPEAT-CONTAINING PROTEIN"/>
    <property type="match status" value="1"/>
</dbReference>
<reference evidence="5" key="1">
    <citation type="journal article" date="2023" name="Nat. Commun.">
        <title>Diploid and tetraploid genomes of Acorus and the evolution of monocots.</title>
        <authorList>
            <person name="Ma L."/>
            <person name="Liu K.W."/>
            <person name="Li Z."/>
            <person name="Hsiao Y.Y."/>
            <person name="Qi Y."/>
            <person name="Fu T."/>
            <person name="Tang G.D."/>
            <person name="Zhang D."/>
            <person name="Sun W.H."/>
            <person name="Liu D.K."/>
            <person name="Li Y."/>
            <person name="Chen G.Z."/>
            <person name="Liu X.D."/>
            <person name="Liao X.Y."/>
            <person name="Jiang Y.T."/>
            <person name="Yu X."/>
            <person name="Hao Y."/>
            <person name="Huang J."/>
            <person name="Zhao X.W."/>
            <person name="Ke S."/>
            <person name="Chen Y.Y."/>
            <person name="Wu W.L."/>
            <person name="Hsu J.L."/>
            <person name="Lin Y.F."/>
            <person name="Huang M.D."/>
            <person name="Li C.Y."/>
            <person name="Huang L."/>
            <person name="Wang Z.W."/>
            <person name="Zhao X."/>
            <person name="Zhong W.Y."/>
            <person name="Peng D.H."/>
            <person name="Ahmad S."/>
            <person name="Lan S."/>
            <person name="Zhang J.S."/>
            <person name="Tsai W.C."/>
            <person name="Van de Peer Y."/>
            <person name="Liu Z.J."/>
        </authorList>
    </citation>
    <scope>NUCLEOTIDE SEQUENCE</scope>
    <source>
        <strain evidence="5">SCP</strain>
    </source>
</reference>
<evidence type="ECO:0000259" key="4">
    <source>
        <dbReference type="Pfam" id="PF14432"/>
    </source>
</evidence>
<dbReference type="FunFam" id="1.25.40.10:FF:000436">
    <property type="entry name" value="Pentatricopeptide repeat-containing protein At5g39350 family"/>
    <property type="match status" value="1"/>
</dbReference>
<dbReference type="Pfam" id="PF20431">
    <property type="entry name" value="E_motif"/>
    <property type="match status" value="1"/>
</dbReference>
<dbReference type="SUPFAM" id="SSF48452">
    <property type="entry name" value="TPR-like"/>
    <property type="match status" value="1"/>
</dbReference>
<protein>
    <submittedName>
        <fullName evidence="5">Pentatricopeptide repeat-containing protein</fullName>
    </submittedName>
</protein>
<dbReference type="Pfam" id="PF01535">
    <property type="entry name" value="PPR"/>
    <property type="match status" value="5"/>
</dbReference>
<name>A0AAV9AYR4_ACOGR</name>
<dbReference type="EMBL" id="JAUJYN010000006">
    <property type="protein sequence ID" value="KAK1269306.1"/>
    <property type="molecule type" value="Genomic_DNA"/>
</dbReference>
<dbReference type="InterPro" id="IPR046848">
    <property type="entry name" value="E_motif"/>
</dbReference>
<reference evidence="5" key="2">
    <citation type="submission" date="2023-06" db="EMBL/GenBank/DDBJ databases">
        <authorList>
            <person name="Ma L."/>
            <person name="Liu K.-W."/>
            <person name="Li Z."/>
            <person name="Hsiao Y.-Y."/>
            <person name="Qi Y."/>
            <person name="Fu T."/>
            <person name="Tang G."/>
            <person name="Zhang D."/>
            <person name="Sun W.-H."/>
            <person name="Liu D.-K."/>
            <person name="Li Y."/>
            <person name="Chen G.-Z."/>
            <person name="Liu X.-D."/>
            <person name="Liao X.-Y."/>
            <person name="Jiang Y.-T."/>
            <person name="Yu X."/>
            <person name="Hao Y."/>
            <person name="Huang J."/>
            <person name="Zhao X.-W."/>
            <person name="Ke S."/>
            <person name="Chen Y.-Y."/>
            <person name="Wu W.-L."/>
            <person name="Hsu J.-L."/>
            <person name="Lin Y.-F."/>
            <person name="Huang M.-D."/>
            <person name="Li C.-Y."/>
            <person name="Huang L."/>
            <person name="Wang Z.-W."/>
            <person name="Zhao X."/>
            <person name="Zhong W.-Y."/>
            <person name="Peng D.-H."/>
            <person name="Ahmad S."/>
            <person name="Lan S."/>
            <person name="Zhang J.-S."/>
            <person name="Tsai W.-C."/>
            <person name="Van De Peer Y."/>
            <person name="Liu Z.-J."/>
        </authorList>
    </citation>
    <scope>NUCLEOTIDE SEQUENCE</scope>
    <source>
        <strain evidence="5">SCP</strain>
        <tissue evidence="5">Leaves</tissue>
    </source>
</reference>
<keyword evidence="1" id="KW-0677">Repeat</keyword>
<feature type="repeat" description="PPR" evidence="2">
    <location>
        <begin position="329"/>
        <end position="364"/>
    </location>
</feature>
<feature type="repeat" description="PPR" evidence="2">
    <location>
        <begin position="530"/>
        <end position="564"/>
    </location>
</feature>
<feature type="region of interest" description="Disordered" evidence="3">
    <location>
        <begin position="1"/>
        <end position="24"/>
    </location>
</feature>
<gene>
    <name evidence="5" type="ORF">QJS04_geneDACA008181</name>
</gene>
<dbReference type="GO" id="GO:0009451">
    <property type="term" value="P:RNA modification"/>
    <property type="evidence" value="ECO:0007669"/>
    <property type="project" value="InterPro"/>
</dbReference>
<feature type="compositionally biased region" description="Polar residues" evidence="3">
    <location>
        <begin position="1"/>
        <end position="23"/>
    </location>
</feature>
<dbReference type="Pfam" id="PF14432">
    <property type="entry name" value="DYW_deaminase"/>
    <property type="match status" value="1"/>
</dbReference>
<dbReference type="Gene3D" id="1.25.40.10">
    <property type="entry name" value="Tetratricopeptide repeat domain"/>
    <property type="match status" value="5"/>
</dbReference>
<organism evidence="5 6">
    <name type="scientific">Acorus gramineus</name>
    <name type="common">Dwarf sweet flag</name>
    <dbReference type="NCBI Taxonomy" id="55184"/>
    <lineage>
        <taxon>Eukaryota</taxon>
        <taxon>Viridiplantae</taxon>
        <taxon>Streptophyta</taxon>
        <taxon>Embryophyta</taxon>
        <taxon>Tracheophyta</taxon>
        <taxon>Spermatophyta</taxon>
        <taxon>Magnoliopsida</taxon>
        <taxon>Liliopsida</taxon>
        <taxon>Acoraceae</taxon>
        <taxon>Acorus</taxon>
    </lineage>
</organism>
<dbReference type="PROSITE" id="PS51375">
    <property type="entry name" value="PPR"/>
    <property type="match status" value="5"/>
</dbReference>
<dbReference type="GO" id="GO:0008270">
    <property type="term" value="F:zinc ion binding"/>
    <property type="evidence" value="ECO:0007669"/>
    <property type="project" value="InterPro"/>
</dbReference>
<dbReference type="Pfam" id="PF20430">
    <property type="entry name" value="Eplus_motif"/>
    <property type="match status" value="1"/>
</dbReference>
<evidence type="ECO:0000256" key="1">
    <source>
        <dbReference type="ARBA" id="ARBA00022737"/>
    </source>
</evidence>
<proteinExistence type="predicted"/>
<evidence type="ECO:0000313" key="5">
    <source>
        <dbReference type="EMBL" id="KAK1269306.1"/>
    </source>
</evidence>
<feature type="repeat" description="PPR" evidence="2">
    <location>
        <begin position="565"/>
        <end position="600"/>
    </location>
</feature>